<dbReference type="RefSeq" id="WP_182921044.1">
    <property type="nucleotide sequence ID" value="NZ_WNXD01000001.1"/>
</dbReference>
<dbReference type="PANTHER" id="PTHR47623">
    <property type="entry name" value="OS09G0287300 PROTEIN"/>
    <property type="match status" value="1"/>
</dbReference>
<reference evidence="1" key="1">
    <citation type="submission" date="2019-11" db="EMBL/GenBank/DDBJ databases">
        <title>Description of Pedobacter sp. LMG 31464T.</title>
        <authorList>
            <person name="Carlier A."/>
            <person name="Qi S."/>
            <person name="Vandamme P."/>
        </authorList>
    </citation>
    <scope>NUCLEOTIDE SEQUENCE</scope>
    <source>
        <strain evidence="1">LMG 31464</strain>
    </source>
</reference>
<evidence type="ECO:0000313" key="1">
    <source>
        <dbReference type="EMBL" id="MBB2144355.1"/>
    </source>
</evidence>
<dbReference type="EMBL" id="WNXD01000001">
    <property type="protein sequence ID" value="MBB2144355.1"/>
    <property type="molecule type" value="Genomic_DNA"/>
</dbReference>
<proteinExistence type="predicted"/>
<organism evidence="1 2">
    <name type="scientific">Pedobacter planticolens</name>
    <dbReference type="NCBI Taxonomy" id="2679964"/>
    <lineage>
        <taxon>Bacteria</taxon>
        <taxon>Pseudomonadati</taxon>
        <taxon>Bacteroidota</taxon>
        <taxon>Sphingobacteriia</taxon>
        <taxon>Sphingobacteriales</taxon>
        <taxon>Sphingobacteriaceae</taxon>
        <taxon>Pedobacter</taxon>
    </lineage>
</organism>
<dbReference type="CDD" id="cd07067">
    <property type="entry name" value="HP_PGM_like"/>
    <property type="match status" value="1"/>
</dbReference>
<comment type="caution">
    <text evidence="1">The sequence shown here is derived from an EMBL/GenBank/DDBJ whole genome shotgun (WGS) entry which is preliminary data.</text>
</comment>
<dbReference type="Gene3D" id="3.40.50.1240">
    <property type="entry name" value="Phosphoglycerate mutase-like"/>
    <property type="match status" value="1"/>
</dbReference>
<dbReference type="Pfam" id="PF00300">
    <property type="entry name" value="His_Phos_1"/>
    <property type="match status" value="1"/>
</dbReference>
<gene>
    <name evidence="1" type="ORF">GM921_02560</name>
</gene>
<sequence length="166" mass="18606">MAKQLLIVRHAKSDWGNADLADFDRPLNKRGHANAPEMAERLVKQQIVPELIVSSPALRALTTAKYFAEVWGIPSDSILQESEIYEANVKSLLTVITNFDNQFNQIALFGHNPGLTDLANYLSNGHIYNMPTSSVVIIEFPFDNWEEISANTGKVLLFDYPKSLDD</sequence>
<accession>A0A923DWG3</accession>
<evidence type="ECO:0000313" key="2">
    <source>
        <dbReference type="Proteomes" id="UP000601055"/>
    </source>
</evidence>
<keyword evidence="2" id="KW-1185">Reference proteome</keyword>
<dbReference type="AlphaFoldDB" id="A0A923DWG3"/>
<dbReference type="Proteomes" id="UP000601055">
    <property type="component" value="Unassembled WGS sequence"/>
</dbReference>
<protein>
    <submittedName>
        <fullName evidence="1">Histidine phosphatase family protein</fullName>
    </submittedName>
</protein>
<name>A0A923DWG3_9SPHI</name>
<dbReference type="SUPFAM" id="SSF53254">
    <property type="entry name" value="Phosphoglycerate mutase-like"/>
    <property type="match status" value="1"/>
</dbReference>
<dbReference type="InterPro" id="IPR029033">
    <property type="entry name" value="His_PPase_superfam"/>
</dbReference>
<dbReference type="PANTHER" id="PTHR47623:SF1">
    <property type="entry name" value="OS09G0287300 PROTEIN"/>
    <property type="match status" value="1"/>
</dbReference>
<dbReference type="InterPro" id="IPR013078">
    <property type="entry name" value="His_Pase_superF_clade-1"/>
</dbReference>